<keyword evidence="10" id="KW-0915">Sodium</keyword>
<keyword evidence="6 10" id="KW-0407">Ion channel</keyword>
<keyword evidence="5 10" id="KW-0472">Membrane</keyword>
<dbReference type="Proteomes" id="UP000051813">
    <property type="component" value="Unassembled WGS sequence"/>
</dbReference>
<evidence type="ECO:0000256" key="7">
    <source>
        <dbReference type="ARBA" id="ARBA00035120"/>
    </source>
</evidence>
<keyword evidence="10" id="KW-0479">Metal-binding</keyword>
<keyword evidence="3 10" id="KW-0812">Transmembrane</keyword>
<organism evidence="11 12">
    <name type="scientific">Lapidilactobacillus dextrinicus DSM 20335</name>
    <dbReference type="NCBI Taxonomy" id="1423738"/>
    <lineage>
        <taxon>Bacteria</taxon>
        <taxon>Bacillati</taxon>
        <taxon>Bacillota</taxon>
        <taxon>Bacilli</taxon>
        <taxon>Lactobacillales</taxon>
        <taxon>Lactobacillaceae</taxon>
        <taxon>Lapidilactobacillus</taxon>
    </lineage>
</organism>
<accession>A0A0R2BUG0</accession>
<name>A0A0R2BUG0_9LACO</name>
<dbReference type="STRING" id="1423738.FC84_GL000598"/>
<comment type="caution">
    <text evidence="11">The sequence shown here is derived from an EMBL/GenBank/DDBJ whole genome shotgun (WGS) entry which is preliminary data.</text>
</comment>
<dbReference type="PANTHER" id="PTHR28259:SF1">
    <property type="entry name" value="FLUORIDE EXPORT PROTEIN 1-RELATED"/>
    <property type="match status" value="1"/>
</dbReference>
<feature type="binding site" evidence="10">
    <location>
        <position position="68"/>
    </location>
    <ligand>
        <name>Na(+)</name>
        <dbReference type="ChEBI" id="CHEBI:29101"/>
        <note>structural</note>
    </ligand>
</feature>
<comment type="activity regulation">
    <text evidence="10">Na(+) is not transported, but it plays an essential structural role and its presence is essential for fluoride channel function.</text>
</comment>
<evidence type="ECO:0000313" key="12">
    <source>
        <dbReference type="Proteomes" id="UP000051813"/>
    </source>
</evidence>
<evidence type="ECO:0000256" key="10">
    <source>
        <dbReference type="HAMAP-Rule" id="MF_00454"/>
    </source>
</evidence>
<dbReference type="EMBL" id="AYYK01000001">
    <property type="protein sequence ID" value="KRM79899.1"/>
    <property type="molecule type" value="Genomic_DNA"/>
</dbReference>
<evidence type="ECO:0000256" key="6">
    <source>
        <dbReference type="ARBA" id="ARBA00023303"/>
    </source>
</evidence>
<dbReference type="GO" id="GO:0062054">
    <property type="term" value="F:fluoride channel activity"/>
    <property type="evidence" value="ECO:0007669"/>
    <property type="project" value="UniProtKB-UniRule"/>
</dbReference>
<keyword evidence="2 10" id="KW-1003">Cell membrane</keyword>
<dbReference type="Pfam" id="PF02537">
    <property type="entry name" value="CRCB"/>
    <property type="match status" value="1"/>
</dbReference>
<keyword evidence="10" id="KW-0406">Ion transport</keyword>
<keyword evidence="4 10" id="KW-1133">Transmembrane helix</keyword>
<dbReference type="GO" id="GO:0140114">
    <property type="term" value="P:cellular detoxification of fluoride"/>
    <property type="evidence" value="ECO:0007669"/>
    <property type="project" value="UniProtKB-UniRule"/>
</dbReference>
<evidence type="ECO:0000256" key="2">
    <source>
        <dbReference type="ARBA" id="ARBA00022475"/>
    </source>
</evidence>
<evidence type="ECO:0000256" key="8">
    <source>
        <dbReference type="ARBA" id="ARBA00035585"/>
    </source>
</evidence>
<keyword evidence="10" id="KW-0813">Transport</keyword>
<evidence type="ECO:0000313" key="11">
    <source>
        <dbReference type="EMBL" id="KRM79899.1"/>
    </source>
</evidence>
<comment type="subcellular location">
    <subcellularLocation>
        <location evidence="1 10">Cell membrane</location>
        <topology evidence="1 10">Multi-pass membrane protein</topology>
    </subcellularLocation>
</comment>
<dbReference type="HAMAP" id="MF_00454">
    <property type="entry name" value="FluC"/>
    <property type="match status" value="1"/>
</dbReference>
<comment type="similarity">
    <text evidence="7 10">Belongs to the fluoride channel Fluc/FEX (TC 1.A.43) family.</text>
</comment>
<dbReference type="InterPro" id="IPR003691">
    <property type="entry name" value="FluC"/>
</dbReference>
<evidence type="ECO:0000256" key="1">
    <source>
        <dbReference type="ARBA" id="ARBA00004651"/>
    </source>
</evidence>
<feature type="transmembrane region" description="Helical" evidence="10">
    <location>
        <begin position="24"/>
        <end position="43"/>
    </location>
</feature>
<dbReference type="GO" id="GO:0005886">
    <property type="term" value="C:plasma membrane"/>
    <property type="evidence" value="ECO:0007669"/>
    <property type="project" value="UniProtKB-SubCell"/>
</dbReference>
<proteinExistence type="inferred from homology"/>
<feature type="transmembrane region" description="Helical" evidence="10">
    <location>
        <begin position="90"/>
        <end position="111"/>
    </location>
</feature>
<dbReference type="PANTHER" id="PTHR28259">
    <property type="entry name" value="FLUORIDE EXPORT PROTEIN 1-RELATED"/>
    <property type="match status" value="1"/>
</dbReference>
<dbReference type="PATRIC" id="fig|1423738.3.peg.607"/>
<dbReference type="GO" id="GO:0046872">
    <property type="term" value="F:metal ion binding"/>
    <property type="evidence" value="ECO:0007669"/>
    <property type="project" value="UniProtKB-KW"/>
</dbReference>
<comment type="catalytic activity">
    <reaction evidence="8">
        <text>fluoride(in) = fluoride(out)</text>
        <dbReference type="Rhea" id="RHEA:76159"/>
        <dbReference type="ChEBI" id="CHEBI:17051"/>
    </reaction>
    <physiologicalReaction direction="left-to-right" evidence="8">
        <dbReference type="Rhea" id="RHEA:76160"/>
    </physiologicalReaction>
</comment>
<comment type="function">
    <text evidence="9 10">Fluoride-specific ion channel. Important for reducing fluoride concentration in the cell, thus reducing its toxicity.</text>
</comment>
<feature type="binding site" evidence="10">
    <location>
        <position position="65"/>
    </location>
    <ligand>
        <name>Na(+)</name>
        <dbReference type="ChEBI" id="CHEBI:29101"/>
        <note>structural</note>
    </ligand>
</feature>
<evidence type="ECO:0000256" key="3">
    <source>
        <dbReference type="ARBA" id="ARBA00022692"/>
    </source>
</evidence>
<evidence type="ECO:0000256" key="5">
    <source>
        <dbReference type="ARBA" id="ARBA00023136"/>
    </source>
</evidence>
<sequence>MIAFFGFWGGVARLYGTHLLASPWNTLTINLLGAFLLPMWTGFLGPRLAKNRHWLVLGVGTGFFGAFTTFSSFCLDFVKLIIANQLTSALAYLGISIIGGVLVAWLGVTVAQRLTMKEMRF</sequence>
<evidence type="ECO:0000256" key="9">
    <source>
        <dbReference type="ARBA" id="ARBA00049940"/>
    </source>
</evidence>
<keyword evidence="12" id="KW-1185">Reference proteome</keyword>
<gene>
    <name evidence="10" type="primary">fluC</name>
    <name evidence="10" type="synonym">crcB</name>
    <name evidence="11" type="ORF">FC84_GL000598</name>
</gene>
<feature type="transmembrane region" description="Helical" evidence="10">
    <location>
        <begin position="55"/>
        <end position="78"/>
    </location>
</feature>
<protein>
    <recommendedName>
        <fullName evidence="10">Fluoride-specific ion channel FluC</fullName>
    </recommendedName>
</protein>
<evidence type="ECO:0000256" key="4">
    <source>
        <dbReference type="ARBA" id="ARBA00022989"/>
    </source>
</evidence>
<reference evidence="11 12" key="1">
    <citation type="journal article" date="2015" name="Genome Announc.">
        <title>Expanding the biotechnology potential of lactobacilli through comparative genomics of 213 strains and associated genera.</title>
        <authorList>
            <person name="Sun Z."/>
            <person name="Harris H.M."/>
            <person name="McCann A."/>
            <person name="Guo C."/>
            <person name="Argimon S."/>
            <person name="Zhang W."/>
            <person name="Yang X."/>
            <person name="Jeffery I.B."/>
            <person name="Cooney J.C."/>
            <person name="Kagawa T.F."/>
            <person name="Liu W."/>
            <person name="Song Y."/>
            <person name="Salvetti E."/>
            <person name="Wrobel A."/>
            <person name="Rasinkangas P."/>
            <person name="Parkhill J."/>
            <person name="Rea M.C."/>
            <person name="O'Sullivan O."/>
            <person name="Ritari J."/>
            <person name="Douillard F.P."/>
            <person name="Paul Ross R."/>
            <person name="Yang R."/>
            <person name="Briner A.E."/>
            <person name="Felis G.E."/>
            <person name="de Vos W.M."/>
            <person name="Barrangou R."/>
            <person name="Klaenhammer T.R."/>
            <person name="Caufield P.W."/>
            <person name="Cui Y."/>
            <person name="Zhang H."/>
            <person name="O'Toole P.W."/>
        </authorList>
    </citation>
    <scope>NUCLEOTIDE SEQUENCE [LARGE SCALE GENOMIC DNA]</scope>
    <source>
        <strain evidence="11 12">DSM 20335</strain>
    </source>
</reference>
<dbReference type="AlphaFoldDB" id="A0A0R2BUG0"/>